<keyword evidence="2" id="KW-1185">Reference proteome</keyword>
<dbReference type="Proteomes" id="UP001163223">
    <property type="component" value="Chromosome"/>
</dbReference>
<accession>A0ACD4NK10</accession>
<evidence type="ECO:0000313" key="2">
    <source>
        <dbReference type="Proteomes" id="UP001163223"/>
    </source>
</evidence>
<dbReference type="EMBL" id="CP113520">
    <property type="protein sequence ID" value="WAJ27118.1"/>
    <property type="molecule type" value="Genomic_DNA"/>
</dbReference>
<sequence length="72" mass="7940">MPSQLDRVRQQVAAHLDVIGHLFIPGAKLTILVRRPGEPDCDFLMTNDEMSEVAAMVARLSDDAGEEGYRDA</sequence>
<reference evidence="1" key="1">
    <citation type="submission" date="2022-11" db="EMBL/GenBank/DDBJ databases">
        <title>beta-Carotene-producing bacterium, Jeongeuplla avenae sp. nov., alleviates the salt stress of Arabidopsis seedlings.</title>
        <authorList>
            <person name="Jiang L."/>
            <person name="Lee J."/>
        </authorList>
    </citation>
    <scope>NUCLEOTIDE SEQUENCE</scope>
    <source>
        <strain evidence="1">DY_R2A_6</strain>
    </source>
</reference>
<protein>
    <submittedName>
        <fullName evidence="1">Uncharacterized protein</fullName>
    </submittedName>
</protein>
<evidence type="ECO:0000313" key="1">
    <source>
        <dbReference type="EMBL" id="WAJ27118.1"/>
    </source>
</evidence>
<organism evidence="1 2">
    <name type="scientific">Antarcticirhabdus aurantiaca</name>
    <dbReference type="NCBI Taxonomy" id="2606717"/>
    <lineage>
        <taxon>Bacteria</taxon>
        <taxon>Pseudomonadati</taxon>
        <taxon>Pseudomonadota</taxon>
        <taxon>Alphaproteobacteria</taxon>
        <taxon>Hyphomicrobiales</taxon>
        <taxon>Aurantimonadaceae</taxon>
        <taxon>Antarcticirhabdus</taxon>
    </lineage>
</organism>
<proteinExistence type="predicted"/>
<name>A0ACD4NK10_9HYPH</name>
<gene>
    <name evidence="1" type="ORF">OXU80_20010</name>
</gene>